<proteinExistence type="predicted"/>
<comment type="caution">
    <text evidence="3">The sequence shown here is derived from an EMBL/GenBank/DDBJ whole genome shotgun (WGS) entry which is preliminary data.</text>
</comment>
<keyword evidence="4" id="KW-1185">Reference proteome</keyword>
<evidence type="ECO:0000313" key="3">
    <source>
        <dbReference type="EMBL" id="GLB38200.1"/>
    </source>
</evidence>
<evidence type="ECO:0000313" key="4">
    <source>
        <dbReference type="Proteomes" id="UP001063166"/>
    </source>
</evidence>
<name>A0A9P3UNS5_LYOSH</name>
<keyword evidence="1" id="KW-0812">Transmembrane</keyword>
<evidence type="ECO:0000256" key="1">
    <source>
        <dbReference type="SAM" id="Phobius"/>
    </source>
</evidence>
<dbReference type="EMBL" id="BRPK01000005">
    <property type="protein sequence ID" value="GLB38200.1"/>
    <property type="molecule type" value="Genomic_DNA"/>
</dbReference>
<dbReference type="Pfam" id="PF20151">
    <property type="entry name" value="DUF6533"/>
    <property type="match status" value="1"/>
</dbReference>
<feature type="domain" description="DUF6533" evidence="2">
    <location>
        <begin position="20"/>
        <end position="64"/>
    </location>
</feature>
<sequence length="93" mass="11018">MLEPYPDVLDDASQTLRTTYMGFASFTVLIWDHVDTLTAEVEYIWKGRRGPIVYLFLLNRYLTPFGFIVNLFAYLSPVWTHERYAAFARDWED</sequence>
<feature type="transmembrane region" description="Helical" evidence="1">
    <location>
        <begin position="52"/>
        <end position="75"/>
    </location>
</feature>
<dbReference type="OrthoDB" id="3354157at2759"/>
<dbReference type="InterPro" id="IPR045340">
    <property type="entry name" value="DUF6533"/>
</dbReference>
<keyword evidence="1" id="KW-0472">Membrane</keyword>
<gene>
    <name evidence="3" type="ORF">LshimejAT787_0500650</name>
</gene>
<dbReference type="Proteomes" id="UP001063166">
    <property type="component" value="Unassembled WGS sequence"/>
</dbReference>
<protein>
    <submittedName>
        <fullName evidence="3">Expressed protein</fullName>
    </submittedName>
</protein>
<accession>A0A9P3UNS5</accession>
<dbReference type="AlphaFoldDB" id="A0A9P3UNS5"/>
<keyword evidence="1" id="KW-1133">Transmembrane helix</keyword>
<evidence type="ECO:0000259" key="2">
    <source>
        <dbReference type="Pfam" id="PF20151"/>
    </source>
</evidence>
<reference evidence="3" key="1">
    <citation type="submission" date="2022-07" db="EMBL/GenBank/DDBJ databases">
        <title>The genome of Lyophyllum shimeji provides insight into the initial evolution of ectomycorrhizal fungal genome.</title>
        <authorList>
            <person name="Kobayashi Y."/>
            <person name="Shibata T."/>
            <person name="Hirakawa H."/>
            <person name="Shigenobu S."/>
            <person name="Nishiyama T."/>
            <person name="Yamada A."/>
            <person name="Hasebe M."/>
            <person name="Kawaguchi M."/>
        </authorList>
    </citation>
    <scope>NUCLEOTIDE SEQUENCE</scope>
    <source>
        <strain evidence="3">AT787</strain>
    </source>
</reference>
<organism evidence="3 4">
    <name type="scientific">Lyophyllum shimeji</name>
    <name type="common">Hon-shimeji</name>
    <name type="synonym">Tricholoma shimeji</name>
    <dbReference type="NCBI Taxonomy" id="47721"/>
    <lineage>
        <taxon>Eukaryota</taxon>
        <taxon>Fungi</taxon>
        <taxon>Dikarya</taxon>
        <taxon>Basidiomycota</taxon>
        <taxon>Agaricomycotina</taxon>
        <taxon>Agaricomycetes</taxon>
        <taxon>Agaricomycetidae</taxon>
        <taxon>Agaricales</taxon>
        <taxon>Tricholomatineae</taxon>
        <taxon>Lyophyllaceae</taxon>
        <taxon>Lyophyllum</taxon>
    </lineage>
</organism>